<sequence>MTDVAPPPHSRVAGAYPSTDLYDAYSIELPDEASGDPETLARFVFARSPAWIGGLMRVRDALVAGLGLKTARRLHRLGANGGERVGMFRIYERQPSEIVLGEDDKHLDFKLSVLCQPPGEAVARRRLIVSTAVHCHNRLGRAYIAVIAPFHRLIVRSCLRHATRIGWPPRQPAG</sequence>
<evidence type="ECO:0000313" key="1">
    <source>
        <dbReference type="EMBL" id="KWS03984.1"/>
    </source>
</evidence>
<protein>
    <recommendedName>
        <fullName evidence="3">DUF2867 domain-containing protein</fullName>
    </recommendedName>
</protein>
<dbReference type="InterPro" id="IPR021295">
    <property type="entry name" value="DUF2867"/>
</dbReference>
<dbReference type="EMBL" id="JAJA02000001">
    <property type="protein sequence ID" value="KWS03984.1"/>
    <property type="molecule type" value="Genomic_DNA"/>
</dbReference>
<dbReference type="Proteomes" id="UP000023435">
    <property type="component" value="Unassembled WGS sequence"/>
</dbReference>
<dbReference type="Pfam" id="PF11066">
    <property type="entry name" value="DUF2867"/>
    <property type="match status" value="1"/>
</dbReference>
<evidence type="ECO:0000313" key="2">
    <source>
        <dbReference type="Proteomes" id="UP000023435"/>
    </source>
</evidence>
<reference evidence="1 2" key="1">
    <citation type="journal article" date="2014" name="Genome Announc.">
        <title>Draft Genome Sequence of Lysobacter capsici AZ78, a Bacterium Antagonistic to Plant-Pathogenic Oomycetes.</title>
        <authorList>
            <person name="Puopolo G."/>
            <person name="Sonego P."/>
            <person name="Engelen K."/>
            <person name="Pertot I."/>
        </authorList>
    </citation>
    <scope>NUCLEOTIDE SEQUENCE [LARGE SCALE GENOMIC DNA]</scope>
    <source>
        <strain evidence="1 2">AZ78</strain>
    </source>
</reference>
<name>A0A108U7I2_9GAMM</name>
<dbReference type="AlphaFoldDB" id="A0A108U7I2"/>
<gene>
    <name evidence="1" type="ORF">AZ78_1533</name>
</gene>
<accession>A0A108U7I2</accession>
<comment type="caution">
    <text evidence="1">The sequence shown here is derived from an EMBL/GenBank/DDBJ whole genome shotgun (WGS) entry which is preliminary data.</text>
</comment>
<proteinExistence type="predicted"/>
<keyword evidence="2" id="KW-1185">Reference proteome</keyword>
<organism evidence="1 2">
    <name type="scientific">Lysobacter capsici AZ78</name>
    <dbReference type="NCBI Taxonomy" id="1444315"/>
    <lineage>
        <taxon>Bacteria</taxon>
        <taxon>Pseudomonadati</taxon>
        <taxon>Pseudomonadota</taxon>
        <taxon>Gammaproteobacteria</taxon>
        <taxon>Lysobacterales</taxon>
        <taxon>Lysobacteraceae</taxon>
        <taxon>Lysobacter</taxon>
    </lineage>
</organism>
<evidence type="ECO:0008006" key="3">
    <source>
        <dbReference type="Google" id="ProtNLM"/>
    </source>
</evidence>